<dbReference type="PANTHER" id="PTHR10183:SF379">
    <property type="entry name" value="CALPAIN-5"/>
    <property type="match status" value="1"/>
</dbReference>
<feature type="transmembrane region" description="Helical" evidence="22">
    <location>
        <begin position="1054"/>
        <end position="1073"/>
    </location>
</feature>
<evidence type="ECO:0000256" key="10">
    <source>
        <dbReference type="ARBA" id="ARBA00022692"/>
    </source>
</evidence>
<dbReference type="InterPro" id="IPR000169">
    <property type="entry name" value="Pept_cys_AS"/>
</dbReference>
<feature type="transmembrane region" description="Helical" evidence="22">
    <location>
        <begin position="888"/>
        <end position="906"/>
    </location>
</feature>
<accession>A0AAV8TV68</accession>
<feature type="transmembrane region" description="Helical" evidence="22">
    <location>
        <begin position="130"/>
        <end position="151"/>
    </location>
</feature>
<evidence type="ECO:0000256" key="3">
    <source>
        <dbReference type="ARBA" id="ARBA00004496"/>
    </source>
</evidence>
<organism evidence="24 25">
    <name type="scientific">Erythroxylum novogranatense</name>
    <dbReference type="NCBI Taxonomy" id="1862640"/>
    <lineage>
        <taxon>Eukaryota</taxon>
        <taxon>Viridiplantae</taxon>
        <taxon>Streptophyta</taxon>
        <taxon>Embryophyta</taxon>
        <taxon>Tracheophyta</taxon>
        <taxon>Spermatophyta</taxon>
        <taxon>Magnoliopsida</taxon>
        <taxon>eudicotyledons</taxon>
        <taxon>Gunneridae</taxon>
        <taxon>Pentapetalae</taxon>
        <taxon>rosids</taxon>
        <taxon>fabids</taxon>
        <taxon>Malpighiales</taxon>
        <taxon>Erythroxylaceae</taxon>
        <taxon>Erythroxylum</taxon>
    </lineage>
</organism>
<feature type="active site" evidence="20 21">
    <location>
        <position position="1946"/>
    </location>
</feature>
<keyword evidence="7" id="KW-1003">Cell membrane</keyword>
<keyword evidence="13" id="KW-0967">Endosome</keyword>
<evidence type="ECO:0000256" key="4">
    <source>
        <dbReference type="ARBA" id="ARBA00004651"/>
    </source>
</evidence>
<evidence type="ECO:0000313" key="25">
    <source>
        <dbReference type="Proteomes" id="UP001159364"/>
    </source>
</evidence>
<dbReference type="PROSITE" id="PS50203">
    <property type="entry name" value="CALPAIN_CAT"/>
    <property type="match status" value="1"/>
</dbReference>
<feature type="transmembrane region" description="Helical" evidence="22">
    <location>
        <begin position="623"/>
        <end position="641"/>
    </location>
</feature>
<dbReference type="InterPro" id="IPR022682">
    <property type="entry name" value="Calpain_domain_III"/>
</dbReference>
<feature type="transmembrane region" description="Helical" evidence="22">
    <location>
        <begin position="661"/>
        <end position="679"/>
    </location>
</feature>
<keyword evidence="8" id="KW-0963">Cytoplasm</keyword>
<evidence type="ECO:0000256" key="9">
    <source>
        <dbReference type="ARBA" id="ARBA00022670"/>
    </source>
</evidence>
<evidence type="ECO:0000256" key="20">
    <source>
        <dbReference type="PIRSR" id="PIRSR622684-1"/>
    </source>
</evidence>
<dbReference type="InterPro" id="IPR036213">
    <property type="entry name" value="Calpain_III_sf"/>
</dbReference>
<feature type="transmembrane region" description="Helical" evidence="22">
    <location>
        <begin position="67"/>
        <end position="89"/>
    </location>
</feature>
<evidence type="ECO:0000256" key="2">
    <source>
        <dbReference type="ARBA" id="ARBA00004477"/>
    </source>
</evidence>
<feature type="transmembrane region" description="Helical" evidence="22">
    <location>
        <begin position="320"/>
        <end position="338"/>
    </location>
</feature>
<evidence type="ECO:0000256" key="8">
    <source>
        <dbReference type="ARBA" id="ARBA00022490"/>
    </source>
</evidence>
<keyword evidence="25" id="KW-1185">Reference proteome</keyword>
<keyword evidence="14 21" id="KW-0378">Hydrolase</keyword>
<keyword evidence="10 22" id="KW-0812">Transmembrane</keyword>
<keyword evidence="16" id="KW-0256">Endoplasmic reticulum</keyword>
<keyword evidence="18 22" id="KW-0472">Membrane</keyword>
<dbReference type="GO" id="GO:0005789">
    <property type="term" value="C:endoplasmic reticulum membrane"/>
    <property type="evidence" value="ECO:0007669"/>
    <property type="project" value="UniProtKB-SubCell"/>
</dbReference>
<dbReference type="InterPro" id="IPR038765">
    <property type="entry name" value="Papain-like_cys_pep_sf"/>
</dbReference>
<evidence type="ECO:0000256" key="19">
    <source>
        <dbReference type="ARBA" id="ARBA00079208"/>
    </source>
</evidence>
<evidence type="ECO:0000256" key="6">
    <source>
        <dbReference type="ARBA" id="ARBA00022473"/>
    </source>
</evidence>
<dbReference type="CDD" id="cd00044">
    <property type="entry name" value="CysPc"/>
    <property type="match status" value="1"/>
</dbReference>
<protein>
    <recommendedName>
        <fullName evidence="19">Protein DEFECTIVE KERNEL 1</fullName>
    </recommendedName>
</protein>
<keyword evidence="11" id="KW-0732">Signal</keyword>
<dbReference type="SUPFAM" id="SSF49899">
    <property type="entry name" value="Concanavalin A-like lectins/glucanases"/>
    <property type="match status" value="1"/>
</dbReference>
<dbReference type="Gene3D" id="3.90.70.10">
    <property type="entry name" value="Cysteine proteinases"/>
    <property type="match status" value="1"/>
</dbReference>
<keyword evidence="15 21" id="KW-0788">Thiol protease</keyword>
<evidence type="ECO:0000256" key="7">
    <source>
        <dbReference type="ARBA" id="ARBA00022475"/>
    </source>
</evidence>
<keyword evidence="6" id="KW-0217">Developmental protein</keyword>
<gene>
    <name evidence="24" type="ORF">K2173_011215</name>
</gene>
<feature type="transmembrane region" description="Helical" evidence="22">
    <location>
        <begin position="717"/>
        <end position="739"/>
    </location>
</feature>
<dbReference type="FunFam" id="2.60.120.380:FF:000005">
    <property type="entry name" value="calpain-type cysteine protease DEK1"/>
    <property type="match status" value="1"/>
</dbReference>
<keyword evidence="9 21" id="KW-0645">Protease</keyword>
<evidence type="ECO:0000256" key="18">
    <source>
        <dbReference type="ARBA" id="ARBA00023136"/>
    </source>
</evidence>
<feature type="transmembrane region" description="Helical" evidence="22">
    <location>
        <begin position="1011"/>
        <end position="1033"/>
    </location>
</feature>
<evidence type="ECO:0000256" key="15">
    <source>
        <dbReference type="ARBA" id="ARBA00022807"/>
    </source>
</evidence>
<evidence type="ECO:0000256" key="17">
    <source>
        <dbReference type="ARBA" id="ARBA00022989"/>
    </source>
</evidence>
<feature type="transmembrane region" description="Helical" evidence="22">
    <location>
        <begin position="95"/>
        <end position="118"/>
    </location>
</feature>
<dbReference type="SUPFAM" id="SSF49758">
    <property type="entry name" value="Calpain large subunit, middle domain (domain III)"/>
    <property type="match status" value="1"/>
</dbReference>
<dbReference type="PRINTS" id="PR00704">
    <property type="entry name" value="CALPAIN"/>
</dbReference>
<proteinExistence type="inferred from homology"/>
<sequence>MEGDGRGVVLACAISGTLFTVLGLASFWILWAVNWRPWRIYSWIYARKWPYILQGPQLHILCRFLSLLAWVVVVSPVLVLMMWGCWLIVVLGRDIIGLAVIMAGTALLLAFYSIMLWWRTQWQSSRAVAVLLLTAVALLCAYELCAVYVTAGKSASKRYSPSGFFFGVSAISLAINMLFICRMVFNGSGLDVDEYVRKAYKFAYSDCVELGPIACLPEPPDHNELYPRQSSRATHLGFLYLGSLLVLLVYSILYGLTANEARWLGAITSAAVVILDWNMGACLYGFQLLQNRVVALFVAGTSRVFLICFGVHYWYLGHCISYAVVASVLLGAVVSRHLSVTNPLAARRDALQSTVIRLREGFRRKEQNTSSSSSEGCGSSVKRSSSVEACPLSNVVESGGQCAAQCTVDANNWNNVLCRTTSSQEGINSDKSIDSGRPSILLHSSSCRSVVQEPEAGTSGDKHFDHNNSLVVCRSSGLDSQGCESSTSTSANQQLLGLNISLAIQERLNDPRITSMLKKRARQGDRELISLLQDKGLDPNFAVMLKEKNLDPTILALLQRSSLDADRDHRDNTDITIVESNSVENVMPNQISLSEELRLHGFEKWLQLSRFILHNVVGTPERAWVLFSFIFILETIIVAIFRPKMIKIINARHQQFEFGFAVLLLSPVVCSIMAFLRSLQAEDMAMTSKPCKYGFIAWLLSTSVGLLLSFLSKSSVLLGLSLTFPLMIACLSVAIPFWIRNGYQFWVTQGQCEGRDGNIRSQGRKEGVVLVICILVFAGSVLALGAIVSVKPLDDLSYKGWTSDQKSFTSPYASSVYLGWAMASAIALVVTGVLPIVSWFATYRFSLSSAVCVGIFAVVLVAFCGASYMEVVKSRDDQVPTKGDFLGALLPLVCIPALLSLCSGLLKWKDDGWKLSQGVYVFVSIGLLLLLGAISAVIFVVHPWTIGVAFLLLLLLMVLAIGVIQHWASNNFYLTRTQMIFVCFLAFLLALAAFLVGLFEGKPFVGASVGYFSFLFLLAGRALTVLLSPPIVVYSPRVLPVYVYDAHADCGKNVSAAFLMLYGIALAIEGWGVLASLKIYPPFAGAAVSAVTLVVAFGFAVSRPCLTLKMMEDAVHFLSKDTVVEAITRSATKTRNALSGTYSAPQRSASSTALLIGDPTATRDKAGNLVLPRDDVMKLRDRLRNEELIVGSFFSRMRYRKFRLESANGVDHRREMCAHARILALEEAIDTEWVYMWDRFGGYLLLLLGLIAKAERVQDEVRLRLFLDSIGFSDLSAKKIKRWMPEDRRQFEIIQESYLREKEMEEEILMQRREEEGRGKERRKALLEKEERKWKEIEASLISSIPNAGGREAAAMAAAVRAVGGDSVLSDSFARERVSNIARRIRSVQLARRAHQTGIAGAICILDDEPTTTGRLFGEIDPSACQSRKVSFSIAVMIQPESGPVCLLGTEYQKKECWEILVAGAEQGIEAGQVGLRLITKGDRQTTVAKEWSISATSIADGRWHMVTMTIDADLGEATCYLDGGFDGYQTGLPLSVGNSIWEQGTEIWIGVRPPIDMDAFGRSDSEGAESKMHMMDVFLWGRCLTEDEVASLHTAVGSSDLGMVDLPEDNLQWADSPPRVDEWDSDPADVDLYDRDDVDWDGQYSSGRKRRSYREGVVIDVDSFARRFRKPRIETREEINQRMLSVEVAVKEALTARGETHFTDQEFPPDDQSLFLDPENPPSKLQVVSDWMRPADIAKESCLDSHPCLFSGTANPSDVCQGRLGDCWFLSAVAVLAEVSSISEVIISPEYNEEGIYTVRFCIQGEWVPVVVDDWIPCESPGRPAFATSRKANELWVSILEKAYAKLHGSYEALEGGLVQDALVDLTGGAGEEIDMRSSQAQIDLASGRLWSQLLRFKQEGFLLGAGSPSGSDVHISSSGIVQGHAYSLLQVREVDGHKLVQIRNPWANEVEWNGPWSDSSPEWTDRMKHKLKHVPQSKNGIFWMSWQDFQIHFRSIYVCRVYPPEMRYSVHGQWRGYSAGGCQDYASWNQNPQFRLRATGADASLPIHVFITLTQGVSFSRTAAGFRNYQSSHDSMMFYIGMRILKTRGRRASYNIYLHESVGGTDYVNSREISCEMVLDPDPKGYTIVPTTIHPGEEAPFVLSVFTKASITLESL</sequence>
<feature type="transmembrane region" description="Helical" evidence="22">
    <location>
        <begin position="6"/>
        <end position="33"/>
    </location>
</feature>
<dbReference type="InterPro" id="IPR022684">
    <property type="entry name" value="Calpain_cysteine_protease"/>
</dbReference>
<dbReference type="Proteomes" id="UP001159364">
    <property type="component" value="Linkage Group LG03"/>
</dbReference>
<feature type="transmembrane region" description="Helical" evidence="22">
    <location>
        <begin position="293"/>
        <end position="314"/>
    </location>
</feature>
<dbReference type="PANTHER" id="PTHR10183">
    <property type="entry name" value="CALPAIN"/>
    <property type="match status" value="1"/>
</dbReference>
<feature type="transmembrane region" description="Helical" evidence="22">
    <location>
        <begin position="1079"/>
        <end position="1101"/>
    </location>
</feature>
<dbReference type="SMART" id="SM00230">
    <property type="entry name" value="CysPc"/>
    <property type="match status" value="1"/>
</dbReference>
<comment type="caution">
    <text evidence="24">The sequence shown here is derived from an EMBL/GenBank/DDBJ whole genome shotgun (WGS) entry which is preliminary data.</text>
</comment>
<dbReference type="EMBL" id="JAIWQS010000003">
    <property type="protein sequence ID" value="KAJ8770120.1"/>
    <property type="molecule type" value="Genomic_DNA"/>
</dbReference>
<evidence type="ECO:0000256" key="14">
    <source>
        <dbReference type="ARBA" id="ARBA00022801"/>
    </source>
</evidence>
<dbReference type="GO" id="GO:0006508">
    <property type="term" value="P:proteolysis"/>
    <property type="evidence" value="ECO:0007669"/>
    <property type="project" value="UniProtKB-KW"/>
</dbReference>
<dbReference type="FunFam" id="2.60.120.200:FF:000165">
    <property type="entry name" value="Calpain-type cysteine protease DEK1"/>
    <property type="match status" value="1"/>
</dbReference>
<evidence type="ECO:0000256" key="22">
    <source>
        <dbReference type="SAM" id="Phobius"/>
    </source>
</evidence>
<name>A0AAV8TV68_9ROSI</name>
<comment type="subcellular location">
    <subcellularLocation>
        <location evidence="4">Cell membrane</location>
        <topology evidence="4">Multi-pass membrane protein</topology>
    </subcellularLocation>
    <subcellularLocation>
        <location evidence="3">Cytoplasm</location>
    </subcellularLocation>
    <subcellularLocation>
        <location evidence="2">Endoplasmic reticulum membrane</location>
        <topology evidence="2">Multi-pass membrane protein</topology>
    </subcellularLocation>
    <subcellularLocation>
        <location evidence="1">Endosome membrane</location>
        <topology evidence="1">Multi-pass membrane protein</topology>
    </subcellularLocation>
</comment>
<feature type="transmembrane region" description="Helical" evidence="22">
    <location>
        <begin position="768"/>
        <end position="790"/>
    </location>
</feature>
<evidence type="ECO:0000256" key="21">
    <source>
        <dbReference type="PROSITE-ProRule" id="PRU00239"/>
    </source>
</evidence>
<dbReference type="GO" id="GO:0004198">
    <property type="term" value="F:calcium-dependent cysteine-type endopeptidase activity"/>
    <property type="evidence" value="ECO:0007669"/>
    <property type="project" value="InterPro"/>
</dbReference>
<dbReference type="Pfam" id="PF00648">
    <property type="entry name" value="Peptidase_C2"/>
    <property type="match status" value="1"/>
</dbReference>
<keyword evidence="12" id="KW-0677">Repeat</keyword>
<feature type="domain" description="Calpain catalytic" evidence="23">
    <location>
        <begin position="1702"/>
        <end position="2004"/>
    </location>
</feature>
<dbReference type="InterPro" id="IPR022683">
    <property type="entry name" value="Calpain_III"/>
</dbReference>
<dbReference type="PROSITE" id="PS00139">
    <property type="entry name" value="THIOL_PROTEASE_CYS"/>
    <property type="match status" value="1"/>
</dbReference>
<evidence type="ECO:0000256" key="1">
    <source>
        <dbReference type="ARBA" id="ARBA00004337"/>
    </source>
</evidence>
<dbReference type="FunFam" id="3.90.70.10:FF:000038">
    <property type="entry name" value="Calpain-type cysteine protease DEK1"/>
    <property type="match status" value="1"/>
</dbReference>
<feature type="active site" evidence="20 21">
    <location>
        <position position="1926"/>
    </location>
</feature>
<feature type="transmembrane region" description="Helical" evidence="22">
    <location>
        <begin position="817"/>
        <end position="840"/>
    </location>
</feature>
<dbReference type="GO" id="GO:0005886">
    <property type="term" value="C:plasma membrane"/>
    <property type="evidence" value="ECO:0007669"/>
    <property type="project" value="UniProtKB-SubCell"/>
</dbReference>
<evidence type="ECO:0000256" key="13">
    <source>
        <dbReference type="ARBA" id="ARBA00022753"/>
    </source>
</evidence>
<feature type="transmembrane region" description="Helical" evidence="22">
    <location>
        <begin position="979"/>
        <end position="999"/>
    </location>
</feature>
<feature type="transmembrane region" description="Helical" evidence="22">
    <location>
        <begin position="847"/>
        <end position="868"/>
    </location>
</feature>
<evidence type="ECO:0000313" key="24">
    <source>
        <dbReference type="EMBL" id="KAJ8770120.1"/>
    </source>
</evidence>
<feature type="active site" evidence="20 21">
    <location>
        <position position="1768"/>
    </location>
</feature>
<dbReference type="SUPFAM" id="SSF54001">
    <property type="entry name" value="Cysteine proteinases"/>
    <property type="match status" value="1"/>
</dbReference>
<dbReference type="Gene3D" id="2.60.120.200">
    <property type="match status" value="1"/>
</dbReference>
<keyword evidence="17 22" id="KW-1133">Transmembrane helix</keyword>
<dbReference type="Pfam" id="PF01067">
    <property type="entry name" value="Calpain_III"/>
    <property type="match status" value="1"/>
</dbReference>
<dbReference type="SMART" id="SM00720">
    <property type="entry name" value="calpain_III"/>
    <property type="match status" value="1"/>
</dbReference>
<feature type="transmembrane region" description="Helical" evidence="22">
    <location>
        <begin position="691"/>
        <end position="711"/>
    </location>
</feature>
<evidence type="ECO:0000256" key="11">
    <source>
        <dbReference type="ARBA" id="ARBA00022729"/>
    </source>
</evidence>
<dbReference type="Gene3D" id="2.60.120.380">
    <property type="match status" value="1"/>
</dbReference>
<dbReference type="GO" id="GO:0010008">
    <property type="term" value="C:endosome membrane"/>
    <property type="evidence" value="ECO:0007669"/>
    <property type="project" value="UniProtKB-SubCell"/>
</dbReference>
<reference evidence="24 25" key="1">
    <citation type="submission" date="2021-09" db="EMBL/GenBank/DDBJ databases">
        <title>Genomic insights and catalytic innovation underlie evolution of tropane alkaloids biosynthesis.</title>
        <authorList>
            <person name="Wang Y.-J."/>
            <person name="Tian T."/>
            <person name="Huang J.-P."/>
            <person name="Huang S.-X."/>
        </authorList>
    </citation>
    <scope>NUCLEOTIDE SEQUENCE [LARGE SCALE GENOMIC DNA]</scope>
    <source>
        <strain evidence="24">KIB-2018</strain>
        <tissue evidence="24">Leaf</tissue>
    </source>
</reference>
<evidence type="ECO:0000259" key="23">
    <source>
        <dbReference type="PROSITE" id="PS50203"/>
    </source>
</evidence>
<dbReference type="InterPro" id="IPR013320">
    <property type="entry name" value="ConA-like_dom_sf"/>
</dbReference>
<evidence type="ECO:0000256" key="12">
    <source>
        <dbReference type="ARBA" id="ARBA00022737"/>
    </source>
</evidence>
<feature type="transmembrane region" description="Helical" evidence="22">
    <location>
        <begin position="946"/>
        <end position="967"/>
    </location>
</feature>
<feature type="transmembrane region" description="Helical" evidence="22">
    <location>
        <begin position="163"/>
        <end position="185"/>
    </location>
</feature>
<evidence type="ECO:0000256" key="5">
    <source>
        <dbReference type="ARBA" id="ARBA00007623"/>
    </source>
</evidence>
<feature type="transmembrane region" description="Helical" evidence="22">
    <location>
        <begin position="263"/>
        <end position="286"/>
    </location>
</feature>
<feature type="transmembrane region" description="Helical" evidence="22">
    <location>
        <begin position="918"/>
        <end position="940"/>
    </location>
</feature>
<comment type="similarity">
    <text evidence="5">Belongs to the peptidase C2 family.</text>
</comment>
<evidence type="ECO:0000256" key="16">
    <source>
        <dbReference type="ARBA" id="ARBA00022824"/>
    </source>
</evidence>
<feature type="transmembrane region" description="Helical" evidence="22">
    <location>
        <begin position="238"/>
        <end position="257"/>
    </location>
</feature>
<dbReference type="InterPro" id="IPR001300">
    <property type="entry name" value="Peptidase_C2_calpain_cat"/>
</dbReference>